<evidence type="ECO:0000256" key="1">
    <source>
        <dbReference type="SAM" id="MobiDB-lite"/>
    </source>
</evidence>
<dbReference type="Proteomes" id="UP000225108">
    <property type="component" value="Unassembled WGS sequence"/>
</dbReference>
<name>A0A2G3PJR7_WILMA</name>
<dbReference type="EMBL" id="PEBD01000010">
    <property type="protein sequence ID" value="PHV65976.1"/>
    <property type="molecule type" value="Genomic_DNA"/>
</dbReference>
<evidence type="ECO:0000313" key="3">
    <source>
        <dbReference type="Proteomes" id="UP000225108"/>
    </source>
</evidence>
<organism evidence="2 3">
    <name type="scientific">Williamsia marianensis</name>
    <dbReference type="NCBI Taxonomy" id="85044"/>
    <lineage>
        <taxon>Bacteria</taxon>
        <taxon>Bacillati</taxon>
        <taxon>Actinomycetota</taxon>
        <taxon>Actinomycetes</taxon>
        <taxon>Mycobacteriales</taxon>
        <taxon>Nocardiaceae</taxon>
        <taxon>Williamsia</taxon>
    </lineage>
</organism>
<dbReference type="NCBIfam" id="NF046112">
    <property type="entry name" value="MSMEG_6209_Nter"/>
    <property type="match status" value="1"/>
</dbReference>
<gene>
    <name evidence="2" type="ORF">CSW57_20165</name>
</gene>
<sequence length="77" mass="8621">MNPEDQEQQQIEQIADKLADKHADVPTEAVAEVVEDAYRKFDGQPIRDFVPLLTERRAEEELGGNPVATPESLEESS</sequence>
<reference evidence="2 3" key="1">
    <citation type="submission" date="2017-10" db="EMBL/GenBank/DDBJ databases">
        <title>The draft genome sequence of Williamsia sp. BULT 1.1 isolated from the semi-arid grassland soils from South Africa.</title>
        <authorList>
            <person name="Kabwe M.H."/>
            <person name="Govender N."/>
            <person name="Mutseka Lunga P."/>
            <person name="Vikram S."/>
            <person name="Makhalanyane T.P."/>
        </authorList>
    </citation>
    <scope>NUCLEOTIDE SEQUENCE [LARGE SCALE GENOMIC DNA]</scope>
    <source>
        <strain evidence="2 3">BULT 1.1</strain>
    </source>
</reference>
<dbReference type="Gene3D" id="1.10.8.1060">
    <property type="entry name" value="Corynebacterium glutamicum thioredoxin-dependent arsenate reductase, N-terminal domain"/>
    <property type="match status" value="1"/>
</dbReference>
<evidence type="ECO:0000313" key="2">
    <source>
        <dbReference type="EMBL" id="PHV65976.1"/>
    </source>
</evidence>
<feature type="region of interest" description="Disordered" evidence="1">
    <location>
        <begin position="57"/>
        <end position="77"/>
    </location>
</feature>
<dbReference type="AlphaFoldDB" id="A0A2G3PJR7"/>
<accession>A0A2G3PJR7</accession>
<comment type="caution">
    <text evidence="2">The sequence shown here is derived from an EMBL/GenBank/DDBJ whole genome shotgun (WGS) entry which is preliminary data.</text>
</comment>
<proteinExistence type="predicted"/>
<dbReference type="RefSeq" id="WP_023953870.1">
    <property type="nucleotide sequence ID" value="NZ_JAHVCV010000005.1"/>
</dbReference>
<protein>
    <submittedName>
        <fullName evidence="2">Uncharacterized protein</fullName>
    </submittedName>
</protein>